<protein>
    <recommendedName>
        <fullName evidence="4">Trichohyalin-plectin-homology domain-containing protein</fullName>
    </recommendedName>
</protein>
<feature type="coiled-coil region" evidence="1">
    <location>
        <begin position="213"/>
        <end position="248"/>
    </location>
</feature>
<reference evidence="3" key="1">
    <citation type="submission" date="2015-09" db="EMBL/GenBank/DDBJ databases">
        <authorList>
            <consortium name="Pathogen Informatics"/>
        </authorList>
    </citation>
    <scope>NUCLEOTIDE SEQUENCE [LARGE SCALE GENOMIC DNA]</scope>
    <source>
        <strain evidence="3">Lake Konstanz</strain>
    </source>
</reference>
<gene>
    <name evidence="2" type="ORF">BSAL_32975</name>
</gene>
<evidence type="ECO:0008006" key="4">
    <source>
        <dbReference type="Google" id="ProtNLM"/>
    </source>
</evidence>
<evidence type="ECO:0000256" key="1">
    <source>
        <dbReference type="SAM" id="Coils"/>
    </source>
</evidence>
<accession>A0A0S4JJF1</accession>
<sequence>MDDRTMDAMLAEIEARLPSLQHCSRDVHPTIVVGRGSCGLGQRYHAAVQQTVRQSQLREWVVDAERRSGSQGRDLAAIGEAQRNALLMAKIRKEEKMMDEMDARRRQKLHEKRWVREQMENNAKQMRQDRQDAEELAQWQRSLVQYERDLQADRDAEQREVEEYNSAMIEESKSIEESIRLAAQSRLREAIHQGRQAVRDMRKETTMARQAAAKAEMERCRKAEAKRAATKQKELLELKKDARQQREDHKYRFQDAKYRLEEEAYKAREIARTAPNADAITMKHANALDAKKARLKEEREHLSVRRSVSSFL</sequence>
<dbReference type="Proteomes" id="UP000051952">
    <property type="component" value="Unassembled WGS sequence"/>
</dbReference>
<name>A0A0S4JJF1_BODSA</name>
<evidence type="ECO:0000313" key="3">
    <source>
        <dbReference type="Proteomes" id="UP000051952"/>
    </source>
</evidence>
<keyword evidence="1" id="KW-0175">Coiled coil</keyword>
<evidence type="ECO:0000313" key="2">
    <source>
        <dbReference type="EMBL" id="CUG91616.1"/>
    </source>
</evidence>
<keyword evidence="3" id="KW-1185">Reference proteome</keyword>
<organism evidence="2 3">
    <name type="scientific">Bodo saltans</name>
    <name type="common">Flagellated protozoan</name>
    <dbReference type="NCBI Taxonomy" id="75058"/>
    <lineage>
        <taxon>Eukaryota</taxon>
        <taxon>Discoba</taxon>
        <taxon>Euglenozoa</taxon>
        <taxon>Kinetoplastea</taxon>
        <taxon>Metakinetoplastina</taxon>
        <taxon>Eubodonida</taxon>
        <taxon>Bodonidae</taxon>
        <taxon>Bodo</taxon>
    </lineage>
</organism>
<proteinExistence type="predicted"/>
<feature type="coiled-coil region" evidence="1">
    <location>
        <begin position="109"/>
        <end position="167"/>
    </location>
</feature>
<dbReference type="VEuPathDB" id="TriTrypDB:BSAL_32975"/>
<dbReference type="AlphaFoldDB" id="A0A0S4JJF1"/>
<dbReference type="EMBL" id="CYKH01001944">
    <property type="protein sequence ID" value="CUG91616.1"/>
    <property type="molecule type" value="Genomic_DNA"/>
</dbReference>